<name>A0A178EXV8_TRIRU</name>
<feature type="transmembrane region" description="Helical" evidence="6">
    <location>
        <begin position="295"/>
        <end position="316"/>
    </location>
</feature>
<dbReference type="PANTHER" id="PTHR45755:SF5">
    <property type="entry name" value="ZINC TRANSPORTER"/>
    <property type="match status" value="1"/>
</dbReference>
<feature type="region of interest" description="Disordered" evidence="7">
    <location>
        <begin position="1"/>
        <end position="73"/>
    </location>
</feature>
<feature type="transmembrane region" description="Helical" evidence="6">
    <location>
        <begin position="256"/>
        <end position="274"/>
    </location>
</feature>
<dbReference type="VEuPathDB" id="FungiDB:TERG_05187"/>
<dbReference type="GO" id="GO:0005789">
    <property type="term" value="C:endoplasmic reticulum membrane"/>
    <property type="evidence" value="ECO:0007669"/>
    <property type="project" value="UniProtKB-SubCell"/>
</dbReference>
<dbReference type="GO" id="GO:0005385">
    <property type="term" value="F:zinc ion transmembrane transporter activity"/>
    <property type="evidence" value="ECO:0007669"/>
    <property type="project" value="UniProtKB-UniRule"/>
</dbReference>
<feature type="compositionally biased region" description="Pro residues" evidence="7">
    <location>
        <begin position="7"/>
        <end position="17"/>
    </location>
</feature>
<keyword evidence="6" id="KW-0256">Endoplasmic reticulum</keyword>
<reference evidence="10 11" key="1">
    <citation type="submission" date="2016-05" db="EMBL/GenBank/DDBJ databases">
        <title>Genome sequencing of Trichophyton rubrum CMCC(F)T1i isolated from hair.</title>
        <authorList>
            <person name="Zhan P."/>
            <person name="Tao Y."/>
            <person name="Liu W."/>
        </authorList>
    </citation>
    <scope>NUCLEOTIDE SEQUENCE [LARGE SCALE GENOMIC DNA]</scope>
    <source>
        <strain evidence="11">CMCC(F)T1i</strain>
    </source>
</reference>
<dbReference type="SUPFAM" id="SSF161111">
    <property type="entry name" value="Cation efflux protein transmembrane domain-like"/>
    <property type="match status" value="1"/>
</dbReference>
<evidence type="ECO:0000256" key="1">
    <source>
        <dbReference type="ARBA" id="ARBA00004141"/>
    </source>
</evidence>
<evidence type="ECO:0000256" key="3">
    <source>
        <dbReference type="ARBA" id="ARBA00022692"/>
    </source>
</evidence>
<evidence type="ECO:0000256" key="2">
    <source>
        <dbReference type="ARBA" id="ARBA00022448"/>
    </source>
</evidence>
<keyword evidence="3 6" id="KW-0812">Transmembrane</keyword>
<sequence length="756" mass="84267">MASGLPIPLPPRTPSPPLDNITSSPAGSVSMGYQRQGSLEPGALPSLTDTLPSGSSGIVSHQRPSLDVPSPFNFKPTTLAKTPVLKPNVGQRRGHKYKHSSVSHQIFLEPPPRAPLALPNSLPIPTFVEYRKSMSRDQKARFWWSLCHMAVAGYTLWSAHGSMAMTGLSHLMLFDSLGAMLCVVVDILGNFEVWKRSSIRHPFGLERAEVVAGFALSVLLFFMGGDLVSHTVQHVLGGSHHAHPHNEHERVTPGSIDMTALLSIAATLISAIGLKNHGRIGKAMRVTYIQALPSLLSNPAHFLTLSCSTLLLLLPLISTSFYSMLDPVISFTLAFSMCSLGIRLVVNLGSMLLMSYAGPGVSAVMKDIAAHPSVTTVEEARFWQVHYGLCMANLRLRVSGSEEAITLLRERIVNMIKQRLGGDINTTSDMSVVDEGSIYAGRDTTENAISVPERLERQRAYFFQFPLNIRKEIYRYAVAPGKIFVRPFVSFHYVNDQSRLHTHKPPNMAILLVCKKVYEEACLIFYRENTFSILHPDVLLDISNEYPRVRDHLRHMHSIEVIFHHRDFQYLSGPFCDDLLAGSIALKRQDKQGGKKTGKMAKNLLKYRASILGARTYTAGCGLIDRNITPILPHAQDIKSMQDYLFGRTLTFLRQHLLISNLELKFMECICPEGCCRLAGEILNWGTRKTWTFDLPRSISVTGATEEERKQILETIAHQRPSPEVVDLLLKHQSRRKSFTNRSIRGILKAIDLSKK</sequence>
<dbReference type="GO" id="GO:0005794">
    <property type="term" value="C:Golgi apparatus"/>
    <property type="evidence" value="ECO:0007669"/>
    <property type="project" value="TreeGrafter"/>
</dbReference>
<dbReference type="VEuPathDB" id="FungiDB:TERG_05186"/>
<dbReference type="InterPro" id="IPR058533">
    <property type="entry name" value="Cation_efflux_TM"/>
</dbReference>
<feature type="transmembrane region" description="Helical" evidence="6">
    <location>
        <begin position="210"/>
        <end position="236"/>
    </location>
</feature>
<comment type="caution">
    <text evidence="10">The sequence shown here is derived from an EMBL/GenBank/DDBJ whole genome shotgun (WGS) entry which is preliminary data.</text>
</comment>
<dbReference type="GO" id="GO:0006882">
    <property type="term" value="P:intracellular zinc ion homeostasis"/>
    <property type="evidence" value="ECO:0007669"/>
    <property type="project" value="InterPro"/>
</dbReference>
<dbReference type="Gene3D" id="1.20.1510.10">
    <property type="entry name" value="Cation efflux protein transmembrane domain"/>
    <property type="match status" value="1"/>
</dbReference>
<accession>A0A178EXV8</accession>
<feature type="domain" description="DUF7730" evidence="9">
    <location>
        <begin position="499"/>
        <end position="570"/>
    </location>
</feature>
<comment type="function">
    <text evidence="6">Functions as a zinc transporter.</text>
</comment>
<evidence type="ECO:0000256" key="7">
    <source>
        <dbReference type="SAM" id="MobiDB-lite"/>
    </source>
</evidence>
<feature type="domain" description="Cation efflux protein transmembrane" evidence="8">
    <location>
        <begin position="149"/>
        <end position="353"/>
    </location>
</feature>
<dbReference type="Pfam" id="PF01545">
    <property type="entry name" value="Cation_efflux"/>
    <property type="match status" value="1"/>
</dbReference>
<evidence type="ECO:0000259" key="8">
    <source>
        <dbReference type="Pfam" id="PF01545"/>
    </source>
</evidence>
<evidence type="ECO:0000313" key="10">
    <source>
        <dbReference type="EMBL" id="OAL64758.1"/>
    </source>
</evidence>
<proteinExistence type="inferred from homology"/>
<dbReference type="GO" id="GO:1904257">
    <property type="term" value="P:zinc ion import into Golgi lumen"/>
    <property type="evidence" value="ECO:0007669"/>
    <property type="project" value="TreeGrafter"/>
</dbReference>
<evidence type="ECO:0000259" key="9">
    <source>
        <dbReference type="Pfam" id="PF24864"/>
    </source>
</evidence>
<evidence type="ECO:0000313" key="11">
    <source>
        <dbReference type="Proteomes" id="UP000243015"/>
    </source>
</evidence>
<dbReference type="AlphaFoldDB" id="A0A178EXV8"/>
<feature type="transmembrane region" description="Helical" evidence="6">
    <location>
        <begin position="171"/>
        <end position="189"/>
    </location>
</feature>
<feature type="compositionally biased region" description="Polar residues" evidence="7">
    <location>
        <begin position="20"/>
        <end position="37"/>
    </location>
</feature>
<feature type="transmembrane region" description="Helical" evidence="6">
    <location>
        <begin position="142"/>
        <end position="159"/>
    </location>
</feature>
<dbReference type="PANTHER" id="PTHR45755">
    <property type="match status" value="1"/>
</dbReference>
<keyword evidence="2 6" id="KW-0813">Transport</keyword>
<keyword evidence="6" id="KW-0406">Ion transport</keyword>
<feature type="compositionally biased region" description="Polar residues" evidence="7">
    <location>
        <begin position="47"/>
        <end position="63"/>
    </location>
</feature>
<protein>
    <recommendedName>
        <fullName evidence="6">Zinc transporter</fullName>
    </recommendedName>
</protein>
<feature type="transmembrane region" description="Helical" evidence="6">
    <location>
        <begin position="328"/>
        <end position="346"/>
    </location>
</feature>
<keyword evidence="5 6" id="KW-0472">Membrane</keyword>
<evidence type="ECO:0000256" key="4">
    <source>
        <dbReference type="ARBA" id="ARBA00022989"/>
    </source>
</evidence>
<evidence type="ECO:0000256" key="5">
    <source>
        <dbReference type="ARBA" id="ARBA00023136"/>
    </source>
</evidence>
<dbReference type="InterPro" id="IPR045316">
    <property type="entry name" value="Msc2-like"/>
</dbReference>
<evidence type="ECO:0000256" key="6">
    <source>
        <dbReference type="RuleBase" id="RU369017"/>
    </source>
</evidence>
<comment type="similarity">
    <text evidence="6">Belongs to the cation diffusion facilitator (CDF) transporter (TC 2.A.4) family. SLC30A subfamily.</text>
</comment>
<dbReference type="InterPro" id="IPR056632">
    <property type="entry name" value="DUF7730"/>
</dbReference>
<dbReference type="InterPro" id="IPR027469">
    <property type="entry name" value="Cation_efflux_TMD_sf"/>
</dbReference>
<dbReference type="GO" id="GO:0031410">
    <property type="term" value="C:cytoplasmic vesicle"/>
    <property type="evidence" value="ECO:0007669"/>
    <property type="project" value="TreeGrafter"/>
</dbReference>
<dbReference type="Proteomes" id="UP000243015">
    <property type="component" value="Unassembled WGS sequence"/>
</dbReference>
<comment type="subcellular location">
    <subcellularLocation>
        <location evidence="6">Endoplasmic reticulum membrane</location>
        <topology evidence="6">Multi-pass membrane protein</topology>
    </subcellularLocation>
    <subcellularLocation>
        <location evidence="1">Membrane</location>
        <topology evidence="1">Multi-pass membrane protein</topology>
    </subcellularLocation>
</comment>
<dbReference type="EMBL" id="LHPM01000015">
    <property type="protein sequence ID" value="OAL64758.1"/>
    <property type="molecule type" value="Genomic_DNA"/>
</dbReference>
<comment type="caution">
    <text evidence="6">Lacks conserved residue(s) required for the propagation of feature annotation.</text>
</comment>
<keyword evidence="4 6" id="KW-1133">Transmembrane helix</keyword>
<dbReference type="Pfam" id="PF24864">
    <property type="entry name" value="DUF7730"/>
    <property type="match status" value="1"/>
</dbReference>
<organism evidence="10 11">
    <name type="scientific">Trichophyton rubrum</name>
    <name type="common">Athlete's foot fungus</name>
    <name type="synonym">Epidermophyton rubrum</name>
    <dbReference type="NCBI Taxonomy" id="5551"/>
    <lineage>
        <taxon>Eukaryota</taxon>
        <taxon>Fungi</taxon>
        <taxon>Dikarya</taxon>
        <taxon>Ascomycota</taxon>
        <taxon>Pezizomycotina</taxon>
        <taxon>Eurotiomycetes</taxon>
        <taxon>Eurotiomycetidae</taxon>
        <taxon>Onygenales</taxon>
        <taxon>Arthrodermataceae</taxon>
        <taxon>Trichophyton</taxon>
    </lineage>
</organism>
<gene>
    <name evidence="10" type="ORF">A7C99_4193</name>
</gene>